<dbReference type="SUPFAM" id="SSF53474">
    <property type="entry name" value="alpha/beta-Hydrolases"/>
    <property type="match status" value="1"/>
</dbReference>
<dbReference type="GO" id="GO:0006631">
    <property type="term" value="P:fatty acid metabolic process"/>
    <property type="evidence" value="ECO:0007669"/>
    <property type="project" value="TreeGrafter"/>
</dbReference>
<dbReference type="InterPro" id="IPR016662">
    <property type="entry name" value="Acyl-CoA_thioEstase_long-chain"/>
</dbReference>
<dbReference type="InterPro" id="IPR014940">
    <property type="entry name" value="BAAT_C"/>
</dbReference>
<evidence type="ECO:0000313" key="5">
    <source>
        <dbReference type="Proteomes" id="UP000256253"/>
    </source>
</evidence>
<comment type="caution">
    <text evidence="4">The sequence shown here is derived from an EMBL/GenBank/DDBJ whole genome shotgun (WGS) entry which is preliminary data.</text>
</comment>
<reference evidence="4 5" key="1">
    <citation type="submission" date="2018-08" db="EMBL/GenBank/DDBJ databases">
        <title>Sequencing the genomes of 1000 actinobacteria strains.</title>
        <authorList>
            <person name="Klenk H.-P."/>
        </authorList>
    </citation>
    <scope>NUCLEOTIDE SEQUENCE [LARGE SCALE GENOMIC DNA]</scope>
    <source>
        <strain evidence="4 5">DSM 22967</strain>
    </source>
</reference>
<keyword evidence="5" id="KW-1185">Reference proteome</keyword>
<dbReference type="Gene3D" id="3.40.50.1820">
    <property type="entry name" value="alpha/beta hydrolase"/>
    <property type="match status" value="1"/>
</dbReference>
<gene>
    <name evidence="4" type="ORF">DFJ65_2252</name>
</gene>
<dbReference type="GO" id="GO:0006637">
    <property type="term" value="P:acyl-CoA metabolic process"/>
    <property type="evidence" value="ECO:0007669"/>
    <property type="project" value="InterPro"/>
</dbReference>
<name>A0A3D9UZ17_9MICO</name>
<protein>
    <submittedName>
        <fullName evidence="4">Bile acid acyltransferase/acyl-CoA thioester hydrolase-like protein</fullName>
    </submittedName>
</protein>
<keyword evidence="4" id="KW-0808">Transferase</keyword>
<organism evidence="4 5">
    <name type="scientific">Calidifontibacter indicus</name>
    <dbReference type="NCBI Taxonomy" id="419650"/>
    <lineage>
        <taxon>Bacteria</taxon>
        <taxon>Bacillati</taxon>
        <taxon>Actinomycetota</taxon>
        <taxon>Actinomycetes</taxon>
        <taxon>Micrococcales</taxon>
        <taxon>Dermacoccaceae</taxon>
        <taxon>Calidifontibacter</taxon>
    </lineage>
</organism>
<keyword evidence="4" id="KW-0378">Hydrolase</keyword>
<dbReference type="RefSeq" id="WP_115923085.1">
    <property type="nucleotide sequence ID" value="NZ_QTUA01000001.1"/>
</dbReference>
<keyword evidence="4" id="KW-0012">Acyltransferase</keyword>
<dbReference type="PANTHER" id="PTHR10824">
    <property type="entry name" value="ACYL-COENZYME A THIOESTERASE-RELATED"/>
    <property type="match status" value="1"/>
</dbReference>
<dbReference type="AlphaFoldDB" id="A0A3D9UZ17"/>
<dbReference type="Pfam" id="PF08840">
    <property type="entry name" value="BAAT_C"/>
    <property type="match status" value="1"/>
</dbReference>
<dbReference type="Proteomes" id="UP000256253">
    <property type="component" value="Unassembled WGS sequence"/>
</dbReference>
<feature type="domain" description="BAAT/Acyl-CoA thioester hydrolase C-terminal" evidence="3">
    <location>
        <begin position="65"/>
        <end position="265"/>
    </location>
</feature>
<evidence type="ECO:0000313" key="4">
    <source>
        <dbReference type="EMBL" id="REF31204.1"/>
    </source>
</evidence>
<evidence type="ECO:0000256" key="2">
    <source>
        <dbReference type="SAM" id="MobiDB-lite"/>
    </source>
</evidence>
<dbReference type="GO" id="GO:0047617">
    <property type="term" value="F:fatty acyl-CoA hydrolase activity"/>
    <property type="evidence" value="ECO:0007669"/>
    <property type="project" value="TreeGrafter"/>
</dbReference>
<feature type="active site" description="Charge relay system" evidence="1">
    <location>
        <position position="89"/>
    </location>
</feature>
<proteinExistence type="predicted"/>
<dbReference type="PANTHER" id="PTHR10824:SF4">
    <property type="entry name" value="ACYL-COENZYME A THIOESTERASE 1-LIKE"/>
    <property type="match status" value="1"/>
</dbReference>
<sequence length="301" mass="32192">MTIAATNLHWGRPTHDRGTGVLVLAGSSGRLDSARAEVLARAGATALALRWFGGAEQPPTPCEVPLEMFVEALDLIAAECDRLAIMGLSYGAEAALSVAARDPRIGSVVALAPTTVVWEGHREDDDAPARSKWTWGGDPLPFVPLDRSWRPADEPPAFSPLYEHSIEVADAGVVDAARIPVERIEAEVLLVAGGDDRVWPSTRAVEEIVASRAEHGLDTQTVVDLRAGHSVALPGEPQGDQRRPYQVGGDTGAAQRIGAAAWPQICRVLHLDHDFGEDERPWPPCRRASVCSAHPGCSTPR</sequence>
<feature type="active site" description="Charge relay system" evidence="1">
    <location>
        <position position="196"/>
    </location>
</feature>
<evidence type="ECO:0000259" key="3">
    <source>
        <dbReference type="Pfam" id="PF08840"/>
    </source>
</evidence>
<dbReference type="EMBL" id="QTUA01000001">
    <property type="protein sequence ID" value="REF31204.1"/>
    <property type="molecule type" value="Genomic_DNA"/>
</dbReference>
<dbReference type="InterPro" id="IPR029058">
    <property type="entry name" value="AB_hydrolase_fold"/>
</dbReference>
<feature type="region of interest" description="Disordered" evidence="2">
    <location>
        <begin position="231"/>
        <end position="250"/>
    </location>
</feature>
<dbReference type="GO" id="GO:0016746">
    <property type="term" value="F:acyltransferase activity"/>
    <property type="evidence" value="ECO:0007669"/>
    <property type="project" value="UniProtKB-KW"/>
</dbReference>
<dbReference type="PIRSF" id="PIRSF016521">
    <property type="entry name" value="Acyl-CoA_hydro"/>
    <property type="match status" value="1"/>
</dbReference>
<accession>A0A3D9UZ17</accession>
<feature type="active site" description="Charge relay system" evidence="1">
    <location>
        <position position="229"/>
    </location>
</feature>
<dbReference type="OrthoDB" id="4819815at2"/>
<evidence type="ECO:0000256" key="1">
    <source>
        <dbReference type="PIRSR" id="PIRSR016521-1"/>
    </source>
</evidence>